<dbReference type="GO" id="GO:0005886">
    <property type="term" value="C:plasma membrane"/>
    <property type="evidence" value="ECO:0007669"/>
    <property type="project" value="UniProtKB-SubCell"/>
</dbReference>
<dbReference type="HOGENOM" id="CLU_146641_1_1_9"/>
<evidence type="ECO:0000256" key="2">
    <source>
        <dbReference type="ARBA" id="ARBA00022692"/>
    </source>
</evidence>
<feature type="transmembrane region" description="Helical" evidence="5">
    <location>
        <begin position="35"/>
        <end position="58"/>
    </location>
</feature>
<gene>
    <name evidence="6" type="ORF">BN1048_00298</name>
</gene>
<accession>A0A078LVG9</accession>
<proteinExistence type="inferred from homology"/>
<evidence type="ECO:0000256" key="3">
    <source>
        <dbReference type="ARBA" id="ARBA00022989"/>
    </source>
</evidence>
<dbReference type="AlphaFoldDB" id="A0A078LVG9"/>
<evidence type="ECO:0000313" key="6">
    <source>
        <dbReference type="EMBL" id="CDZ99173.1"/>
    </source>
</evidence>
<evidence type="ECO:0000256" key="4">
    <source>
        <dbReference type="ARBA" id="ARBA00023136"/>
    </source>
</evidence>
<keyword evidence="1 5" id="KW-1003">Cell membrane</keyword>
<dbReference type="Proteomes" id="UP000044136">
    <property type="component" value="Unassembled WGS sequence"/>
</dbReference>
<feature type="transmembrane region" description="Helical" evidence="5">
    <location>
        <begin position="70"/>
        <end position="90"/>
    </location>
</feature>
<dbReference type="OrthoDB" id="2365314at2"/>
<dbReference type="EMBL" id="CCSE01000001">
    <property type="protein sequence ID" value="CDZ99173.1"/>
    <property type="molecule type" value="Genomic_DNA"/>
</dbReference>
<feature type="transmembrane region" description="Helical" evidence="5">
    <location>
        <begin position="102"/>
        <end position="125"/>
    </location>
</feature>
<evidence type="ECO:0000313" key="7">
    <source>
        <dbReference type="Proteomes" id="UP000044136"/>
    </source>
</evidence>
<sequence length="128" mass="13995">MLHLHLTAIIVAVILFIAVYGMYKKNNTRDNKAAFITHMVLRVFYLIVLFSGLMVYVGNMEGISNSGGHMTYGIKVLLGILTIGFMEMAIVRLKKNSAKATVLMVICLAVIIATVIMGATLPLGMLSF</sequence>
<comment type="similarity">
    <text evidence="5">Belongs to the UPF0344 family.</text>
</comment>
<comment type="subcellular location">
    <subcellularLocation>
        <location evidence="5">Cell membrane</location>
        <topology evidence="5">Multi-pass membrane protein</topology>
    </subcellularLocation>
</comment>
<dbReference type="eggNOG" id="ENOG5031ZEY">
    <property type="taxonomic scope" value="Bacteria"/>
</dbReference>
<dbReference type="HAMAP" id="MF_01536">
    <property type="entry name" value="UPF0344"/>
    <property type="match status" value="1"/>
</dbReference>
<keyword evidence="3 5" id="KW-1133">Transmembrane helix</keyword>
<dbReference type="RefSeq" id="WP_035807655.1">
    <property type="nucleotide sequence ID" value="NZ_CCSE01000001.1"/>
</dbReference>
<keyword evidence="7" id="KW-1185">Reference proteome</keyword>
<name>A0A078LVG9_9STAP</name>
<dbReference type="InterPro" id="IPR010899">
    <property type="entry name" value="UPF0344"/>
</dbReference>
<organism evidence="6 7">
    <name type="scientific">Jeotgalicoccus saudimassiliensis</name>
    <dbReference type="NCBI Taxonomy" id="1461582"/>
    <lineage>
        <taxon>Bacteria</taxon>
        <taxon>Bacillati</taxon>
        <taxon>Bacillota</taxon>
        <taxon>Bacilli</taxon>
        <taxon>Bacillales</taxon>
        <taxon>Staphylococcaceae</taxon>
        <taxon>Jeotgalicoccus</taxon>
    </lineage>
</organism>
<keyword evidence="4 5" id="KW-0472">Membrane</keyword>
<reference evidence="6 7" key="1">
    <citation type="submission" date="2014-07" db="EMBL/GenBank/DDBJ databases">
        <authorList>
            <person name="Urmite Genomes Urmite Genomes"/>
        </authorList>
    </citation>
    <scope>NUCLEOTIDE SEQUENCE [LARGE SCALE GENOMIC DNA]</scope>
    <source>
        <strain evidence="6 7">13MG44_air</strain>
    </source>
</reference>
<dbReference type="Pfam" id="PF07457">
    <property type="entry name" value="DUF1516"/>
    <property type="match status" value="1"/>
</dbReference>
<protein>
    <recommendedName>
        <fullName evidence="5">UPF0344 protein BN1048_00298</fullName>
    </recommendedName>
</protein>
<dbReference type="STRING" id="1461582.BN1048_00298"/>
<evidence type="ECO:0000256" key="1">
    <source>
        <dbReference type="ARBA" id="ARBA00022475"/>
    </source>
</evidence>
<feature type="transmembrane region" description="Helical" evidence="5">
    <location>
        <begin position="6"/>
        <end position="23"/>
    </location>
</feature>
<evidence type="ECO:0000256" key="5">
    <source>
        <dbReference type="HAMAP-Rule" id="MF_01536"/>
    </source>
</evidence>
<keyword evidence="2 5" id="KW-0812">Transmembrane</keyword>